<dbReference type="Proteomes" id="UP000026915">
    <property type="component" value="Chromosome 9"/>
</dbReference>
<accession>A0A061GPL8</accession>
<dbReference type="Gramene" id="EOY31092">
    <property type="protein sequence ID" value="EOY31092"/>
    <property type="gene ID" value="TCM_038099"/>
</dbReference>
<dbReference type="EMBL" id="CM001887">
    <property type="protein sequence ID" value="EOY31092.1"/>
    <property type="molecule type" value="Genomic_DNA"/>
</dbReference>
<gene>
    <name evidence="2" type="ORF">TCM_038099</name>
</gene>
<organism evidence="2 3">
    <name type="scientific">Theobroma cacao</name>
    <name type="common">Cacao</name>
    <name type="synonym">Cocoa</name>
    <dbReference type="NCBI Taxonomy" id="3641"/>
    <lineage>
        <taxon>Eukaryota</taxon>
        <taxon>Viridiplantae</taxon>
        <taxon>Streptophyta</taxon>
        <taxon>Embryophyta</taxon>
        <taxon>Tracheophyta</taxon>
        <taxon>Spermatophyta</taxon>
        <taxon>Magnoliopsida</taxon>
        <taxon>eudicotyledons</taxon>
        <taxon>Gunneridae</taxon>
        <taxon>Pentapetalae</taxon>
        <taxon>rosids</taxon>
        <taxon>malvids</taxon>
        <taxon>Malvales</taxon>
        <taxon>Malvaceae</taxon>
        <taxon>Byttnerioideae</taxon>
        <taxon>Theobroma</taxon>
    </lineage>
</organism>
<proteinExistence type="predicted"/>
<dbReference type="AlphaFoldDB" id="A0A061GPL8"/>
<evidence type="ECO:0000256" key="1">
    <source>
        <dbReference type="SAM" id="MobiDB-lite"/>
    </source>
</evidence>
<dbReference type="InParanoid" id="A0A061GPL8"/>
<evidence type="ECO:0000313" key="2">
    <source>
        <dbReference type="EMBL" id="EOY31092.1"/>
    </source>
</evidence>
<feature type="compositionally biased region" description="Basic and acidic residues" evidence="1">
    <location>
        <begin position="10"/>
        <end position="21"/>
    </location>
</feature>
<sequence>MTTTQQEMIGGKKDDDKKRISGDSSKGLAMEGPRKKVFRVSKGANLMRKFGSGGKEVSPAIEPTKSLNSRLKPTPQLALKNRAGCGRQRWFWCASWANAKLSNEYGSILETFIHPAAGSFPKKRAKVRVRVKWEASRQSQMNFNVDGATKGCPRLAGIEGLLRNAAGEVKISFLK</sequence>
<name>A0A061GPL8_THECC</name>
<dbReference type="HOGENOM" id="CLU_1535231_0_0_1"/>
<evidence type="ECO:0000313" key="3">
    <source>
        <dbReference type="Proteomes" id="UP000026915"/>
    </source>
</evidence>
<protein>
    <submittedName>
        <fullName evidence="2">Uncharacterized protein</fullName>
    </submittedName>
</protein>
<feature type="region of interest" description="Disordered" evidence="1">
    <location>
        <begin position="49"/>
        <end position="69"/>
    </location>
</feature>
<feature type="region of interest" description="Disordered" evidence="1">
    <location>
        <begin position="1"/>
        <end position="34"/>
    </location>
</feature>
<reference evidence="2 3" key="1">
    <citation type="journal article" date="2013" name="Genome Biol.">
        <title>The genome sequence of the most widely cultivated cacao type and its use to identify candidate genes regulating pod color.</title>
        <authorList>
            <person name="Motamayor J.C."/>
            <person name="Mockaitis K."/>
            <person name="Schmutz J."/>
            <person name="Haiminen N."/>
            <person name="Iii D.L."/>
            <person name="Cornejo O."/>
            <person name="Findley S.D."/>
            <person name="Zheng P."/>
            <person name="Utro F."/>
            <person name="Royaert S."/>
            <person name="Saski C."/>
            <person name="Jenkins J."/>
            <person name="Podicheti R."/>
            <person name="Zhao M."/>
            <person name="Scheffler B.E."/>
            <person name="Stack J.C."/>
            <person name="Feltus F.A."/>
            <person name="Mustiga G.M."/>
            <person name="Amores F."/>
            <person name="Phillips W."/>
            <person name="Marelli J.P."/>
            <person name="May G.D."/>
            <person name="Shapiro H."/>
            <person name="Ma J."/>
            <person name="Bustamante C.D."/>
            <person name="Schnell R.J."/>
            <person name="Main D."/>
            <person name="Gilbert D."/>
            <person name="Parida L."/>
            <person name="Kuhn D.N."/>
        </authorList>
    </citation>
    <scope>NUCLEOTIDE SEQUENCE [LARGE SCALE GENOMIC DNA]</scope>
    <source>
        <strain evidence="3">cv. Matina 1-6</strain>
    </source>
</reference>
<keyword evidence="3" id="KW-1185">Reference proteome</keyword>